<dbReference type="AlphaFoldDB" id="A0A4Q5A2H4"/>
<accession>A0A4Q5A2H4</accession>
<organism evidence="1 2">
    <name type="scientific">Bifidobacterium pseudolongum subsp. globosum</name>
    <dbReference type="NCBI Taxonomy" id="1690"/>
    <lineage>
        <taxon>Bacteria</taxon>
        <taxon>Bacillati</taxon>
        <taxon>Actinomycetota</taxon>
        <taxon>Actinomycetes</taxon>
        <taxon>Bifidobacteriales</taxon>
        <taxon>Bifidobacteriaceae</taxon>
        <taxon>Bifidobacterium</taxon>
    </lineage>
</organism>
<sequence>MYAEIVFSDKTDAAYTIRTGRKISIHISAATTLRLRLNYSGTAPVQHRKTITPSLRRIWLLENQ</sequence>
<dbReference type="Proteomes" id="UP000292568">
    <property type="component" value="Unassembled WGS sequence"/>
</dbReference>
<dbReference type="EMBL" id="RYUH01000010">
    <property type="protein sequence ID" value="RYQ10423.1"/>
    <property type="molecule type" value="Genomic_DNA"/>
</dbReference>
<gene>
    <name evidence="1" type="ORF">PG2093B_1006</name>
</gene>
<evidence type="ECO:0000313" key="1">
    <source>
        <dbReference type="EMBL" id="RYQ10423.1"/>
    </source>
</evidence>
<evidence type="ECO:0000313" key="2">
    <source>
        <dbReference type="Proteomes" id="UP000292568"/>
    </source>
</evidence>
<proteinExistence type="predicted"/>
<name>A0A4Q5A2H4_9BIFI</name>
<protein>
    <submittedName>
        <fullName evidence="1">Uncharacterized protein</fullName>
    </submittedName>
</protein>
<reference evidence="1 2" key="1">
    <citation type="submission" date="2018-12" db="EMBL/GenBank/DDBJ databases">
        <title>Unveiling genomic diversity among members of the Bifidobacterium pseudolongum species, a widely distributed gut commensal of the animal kingdom.</title>
        <authorList>
            <person name="Lugli G.A."/>
            <person name="Duranti S."/>
            <person name="Albert K."/>
            <person name="Mancabelli L."/>
            <person name="Napoli S."/>
            <person name="Viappiani A."/>
            <person name="Anzalone R."/>
            <person name="Longhi G."/>
            <person name="Milani C."/>
            <person name="Turroni F."/>
            <person name="Alessandri G."/>
            <person name="Sela D.A."/>
            <person name="Van Sinderen D."/>
            <person name="Ventura M."/>
        </authorList>
    </citation>
    <scope>NUCLEOTIDE SEQUENCE [LARGE SCALE GENOMIC DNA]</scope>
    <source>
        <strain evidence="1 2">2093B</strain>
    </source>
</reference>
<comment type="caution">
    <text evidence="1">The sequence shown here is derived from an EMBL/GenBank/DDBJ whole genome shotgun (WGS) entry which is preliminary data.</text>
</comment>